<proteinExistence type="predicted"/>
<name>A0A914X388_9BILA</name>
<feature type="compositionally biased region" description="Acidic residues" evidence="1">
    <location>
        <begin position="124"/>
        <end position="139"/>
    </location>
</feature>
<keyword evidence="2" id="KW-1185">Reference proteome</keyword>
<feature type="region of interest" description="Disordered" evidence="1">
    <location>
        <begin position="81"/>
        <end position="165"/>
    </location>
</feature>
<dbReference type="WBParaSite" id="PSAMB.scaffold6154size10058.g27989.t1">
    <property type="protein sequence ID" value="PSAMB.scaffold6154size10058.g27989.t1"/>
    <property type="gene ID" value="PSAMB.scaffold6154size10058.g27989"/>
</dbReference>
<dbReference type="Proteomes" id="UP000887566">
    <property type="component" value="Unplaced"/>
</dbReference>
<organism evidence="2 3">
    <name type="scientific">Plectus sambesii</name>
    <dbReference type="NCBI Taxonomy" id="2011161"/>
    <lineage>
        <taxon>Eukaryota</taxon>
        <taxon>Metazoa</taxon>
        <taxon>Ecdysozoa</taxon>
        <taxon>Nematoda</taxon>
        <taxon>Chromadorea</taxon>
        <taxon>Plectida</taxon>
        <taxon>Plectina</taxon>
        <taxon>Plectoidea</taxon>
        <taxon>Plectidae</taxon>
        <taxon>Plectus</taxon>
    </lineage>
</organism>
<evidence type="ECO:0000313" key="3">
    <source>
        <dbReference type="WBParaSite" id="PSAMB.scaffold6154size10058.g27989.t1"/>
    </source>
</evidence>
<reference evidence="3" key="1">
    <citation type="submission" date="2022-11" db="UniProtKB">
        <authorList>
            <consortium name="WormBaseParasite"/>
        </authorList>
    </citation>
    <scope>IDENTIFICATION</scope>
</reference>
<dbReference type="AlphaFoldDB" id="A0A914X388"/>
<protein>
    <submittedName>
        <fullName evidence="3">Uncharacterized protein</fullName>
    </submittedName>
</protein>
<accession>A0A914X388</accession>
<feature type="compositionally biased region" description="Low complexity" evidence="1">
    <location>
        <begin position="84"/>
        <end position="93"/>
    </location>
</feature>
<evidence type="ECO:0000256" key="1">
    <source>
        <dbReference type="SAM" id="MobiDB-lite"/>
    </source>
</evidence>
<sequence>MSKKSIESLPDPRGPAASSHIPSMLLLQQPASELKTERMAPSSVLARARDFLPQMAAANDQLTAAATNGSADELLTIEKVVPVAESSSGSSSDDSSDDSASEDGESPVVDGPPKIAMDVMLFANDDENSDGDSDEDEDVPTAWRTESDKANTKRSPSKKSKIEEL</sequence>
<feature type="compositionally biased region" description="Acidic residues" evidence="1">
    <location>
        <begin position="94"/>
        <end position="105"/>
    </location>
</feature>
<evidence type="ECO:0000313" key="2">
    <source>
        <dbReference type="Proteomes" id="UP000887566"/>
    </source>
</evidence>
<feature type="region of interest" description="Disordered" evidence="1">
    <location>
        <begin position="1"/>
        <end position="41"/>
    </location>
</feature>